<feature type="region of interest" description="Disordered" evidence="2">
    <location>
        <begin position="72"/>
        <end position="115"/>
    </location>
</feature>
<dbReference type="AlphaFoldDB" id="A0AB34HI37"/>
<feature type="domain" description="Rho-GAP" evidence="3">
    <location>
        <begin position="105"/>
        <end position="322"/>
    </location>
</feature>
<dbReference type="InterPro" id="IPR008936">
    <property type="entry name" value="Rho_GTPase_activation_prot"/>
</dbReference>
<proteinExistence type="predicted"/>
<feature type="region of interest" description="Disordered" evidence="2">
    <location>
        <begin position="1"/>
        <end position="31"/>
    </location>
</feature>
<dbReference type="SUPFAM" id="SSF48350">
    <property type="entry name" value="GTPase activation domain, GAP"/>
    <property type="match status" value="1"/>
</dbReference>
<evidence type="ECO:0000313" key="4">
    <source>
        <dbReference type="EMBL" id="KAJ8790660.1"/>
    </source>
</evidence>
<evidence type="ECO:0000313" key="5">
    <source>
        <dbReference type="Proteomes" id="UP001159641"/>
    </source>
</evidence>
<dbReference type="InterPro" id="IPR000198">
    <property type="entry name" value="RhoGAP_dom"/>
</dbReference>
<dbReference type="Gene3D" id="1.10.555.10">
    <property type="entry name" value="Rho GTPase activation protein"/>
    <property type="match status" value="1"/>
</dbReference>
<protein>
    <recommendedName>
        <fullName evidence="3">Rho-GAP domain-containing protein</fullName>
    </recommendedName>
</protein>
<dbReference type="EMBL" id="JAIQCJ010001341">
    <property type="protein sequence ID" value="KAJ8790660.1"/>
    <property type="molecule type" value="Genomic_DNA"/>
</dbReference>
<dbReference type="PANTHER" id="PTHR12635">
    <property type="entry name" value="RHO-GTPASE-ACTIVATING PROTEIN 6 FAMILY MEMBER"/>
    <property type="match status" value="1"/>
</dbReference>
<comment type="caution">
    <text evidence="4">The sequence shown here is derived from an EMBL/GenBank/DDBJ whole genome shotgun (WGS) entry which is preliminary data.</text>
</comment>
<evidence type="ECO:0000256" key="1">
    <source>
        <dbReference type="ARBA" id="ARBA00022468"/>
    </source>
</evidence>
<keyword evidence="1" id="KW-0343">GTPase activation</keyword>
<dbReference type="GO" id="GO:0005096">
    <property type="term" value="F:GTPase activator activity"/>
    <property type="evidence" value="ECO:0007669"/>
    <property type="project" value="UniProtKB-KW"/>
</dbReference>
<gene>
    <name evidence="4" type="ORF">J1605_021258</name>
</gene>
<evidence type="ECO:0000256" key="2">
    <source>
        <dbReference type="SAM" id="MobiDB-lite"/>
    </source>
</evidence>
<dbReference type="InterPro" id="IPR037863">
    <property type="entry name" value="RHOGAP6/36"/>
</dbReference>
<reference evidence="4 5" key="1">
    <citation type="submission" date="2022-11" db="EMBL/GenBank/DDBJ databases">
        <title>Whole genome sequence of Eschrichtius robustus ER-17-0199.</title>
        <authorList>
            <person name="Bruniche-Olsen A."/>
            <person name="Black A.N."/>
            <person name="Fields C.J."/>
            <person name="Walden K."/>
            <person name="Dewoody J.A."/>
        </authorList>
    </citation>
    <scope>NUCLEOTIDE SEQUENCE [LARGE SCALE GENOMIC DNA]</scope>
    <source>
        <strain evidence="4">ER-17-0199</strain>
        <tissue evidence="4">Blubber</tissue>
    </source>
</reference>
<keyword evidence="5" id="KW-1185">Reference proteome</keyword>
<dbReference type="Proteomes" id="UP001159641">
    <property type="component" value="Unassembled WGS sequence"/>
</dbReference>
<dbReference type="GO" id="GO:0007165">
    <property type="term" value="P:signal transduction"/>
    <property type="evidence" value="ECO:0007669"/>
    <property type="project" value="InterPro"/>
</dbReference>
<dbReference type="PROSITE" id="PS50238">
    <property type="entry name" value="RHOGAP"/>
    <property type="match status" value="1"/>
</dbReference>
<organism evidence="4 5">
    <name type="scientific">Eschrichtius robustus</name>
    <name type="common">California gray whale</name>
    <name type="synonym">Eschrichtius gibbosus</name>
    <dbReference type="NCBI Taxonomy" id="9764"/>
    <lineage>
        <taxon>Eukaryota</taxon>
        <taxon>Metazoa</taxon>
        <taxon>Chordata</taxon>
        <taxon>Craniata</taxon>
        <taxon>Vertebrata</taxon>
        <taxon>Euteleostomi</taxon>
        <taxon>Mammalia</taxon>
        <taxon>Eutheria</taxon>
        <taxon>Laurasiatheria</taxon>
        <taxon>Artiodactyla</taxon>
        <taxon>Whippomorpha</taxon>
        <taxon>Cetacea</taxon>
        <taxon>Mysticeti</taxon>
        <taxon>Eschrichtiidae</taxon>
        <taxon>Eschrichtius</taxon>
    </lineage>
</organism>
<dbReference type="Pfam" id="PF00620">
    <property type="entry name" value="RhoGAP"/>
    <property type="match status" value="1"/>
</dbReference>
<dbReference type="GO" id="GO:0016004">
    <property type="term" value="F:phospholipase activator activity"/>
    <property type="evidence" value="ECO:0007669"/>
    <property type="project" value="TreeGrafter"/>
</dbReference>
<sequence length="323" mass="36434">MFTDGQKRKKSLRKKLDSLGKEKNKDREFIPQAFGMPLSQVIANDRAYKLKQDSQRDEQKVASDFVASLLPFGNKRQNKELSSSNSSLSSTSETPNESTSPNTPEPAPRARRRGAMSVDSITDLDDNQSRLLEALQLSLPAEAQNKKEKARDKKLSLNPIYRQLREEFDRGVDVSLEEEHSVHDVAALLKEFLRDMPDPLLTRELYTAFINTLLLEPEEQLGTLQLLIYLLPPCNCDTLHRLLQFLSIVARHAEDNVSKDGQEVTGNKMTSLNLATIFGPNLLHKQKSSDKEFSVQSSARAEESTAVIAVVQKMIENYEALFM</sequence>
<evidence type="ECO:0000259" key="3">
    <source>
        <dbReference type="PROSITE" id="PS50238"/>
    </source>
</evidence>
<name>A0AB34HI37_ESCRO</name>
<feature type="compositionally biased region" description="Basic and acidic residues" evidence="2">
    <location>
        <begin position="14"/>
        <end position="29"/>
    </location>
</feature>
<feature type="compositionally biased region" description="Low complexity" evidence="2">
    <location>
        <begin position="80"/>
        <end position="102"/>
    </location>
</feature>
<dbReference type="GO" id="GO:0043274">
    <property type="term" value="F:phospholipase binding"/>
    <property type="evidence" value="ECO:0007669"/>
    <property type="project" value="TreeGrafter"/>
</dbReference>
<dbReference type="SMART" id="SM00324">
    <property type="entry name" value="RhoGAP"/>
    <property type="match status" value="1"/>
</dbReference>
<accession>A0AB34HI37</accession>
<dbReference type="PANTHER" id="PTHR12635:SF6">
    <property type="entry name" value="RHO GTPASE-ACTIVATING PROTEIN 6"/>
    <property type="match status" value="1"/>
</dbReference>